<organism evidence="2 3">
    <name type="scientific">Pandoraea pnomenusa</name>
    <dbReference type="NCBI Taxonomy" id="93220"/>
    <lineage>
        <taxon>Bacteria</taxon>
        <taxon>Pseudomonadati</taxon>
        <taxon>Pseudomonadota</taxon>
        <taxon>Betaproteobacteria</taxon>
        <taxon>Burkholderiales</taxon>
        <taxon>Burkholderiaceae</taxon>
        <taxon>Pandoraea</taxon>
    </lineage>
</organism>
<feature type="region of interest" description="Disordered" evidence="1">
    <location>
        <begin position="1"/>
        <end position="35"/>
    </location>
</feature>
<evidence type="ECO:0000256" key="1">
    <source>
        <dbReference type="SAM" id="MobiDB-lite"/>
    </source>
</evidence>
<evidence type="ECO:0008006" key="4">
    <source>
        <dbReference type="Google" id="ProtNLM"/>
    </source>
</evidence>
<evidence type="ECO:0000313" key="3">
    <source>
        <dbReference type="Proteomes" id="UP000254573"/>
    </source>
</evidence>
<evidence type="ECO:0000313" key="2">
    <source>
        <dbReference type="EMBL" id="SUA76700.1"/>
    </source>
</evidence>
<dbReference type="Proteomes" id="UP000254573">
    <property type="component" value="Unassembled WGS sequence"/>
</dbReference>
<name>A0A378YJH3_9BURK</name>
<gene>
    <name evidence="2" type="ORF">NCTC13160_01542</name>
</gene>
<protein>
    <recommendedName>
        <fullName evidence="4">YD repeat (Two copies)</fullName>
    </recommendedName>
</protein>
<accession>A0A378YJH3</accession>
<proteinExistence type="predicted"/>
<dbReference type="InterPro" id="IPR006530">
    <property type="entry name" value="YD"/>
</dbReference>
<reference evidence="2 3" key="1">
    <citation type="submission" date="2018-06" db="EMBL/GenBank/DDBJ databases">
        <authorList>
            <consortium name="Pathogen Informatics"/>
            <person name="Doyle S."/>
        </authorList>
    </citation>
    <scope>NUCLEOTIDE SEQUENCE [LARGE SCALE GENOMIC DNA]</scope>
    <source>
        <strain evidence="2 3">NCTC13160</strain>
    </source>
</reference>
<dbReference type="EMBL" id="UGSG01000001">
    <property type="protein sequence ID" value="SUA76700.1"/>
    <property type="molecule type" value="Genomic_DNA"/>
</dbReference>
<feature type="region of interest" description="Disordered" evidence="1">
    <location>
        <begin position="62"/>
        <end position="92"/>
    </location>
</feature>
<feature type="region of interest" description="Disordered" evidence="1">
    <location>
        <begin position="389"/>
        <end position="444"/>
    </location>
</feature>
<dbReference type="AlphaFoldDB" id="A0A378YJH3"/>
<feature type="compositionally biased region" description="Low complexity" evidence="1">
    <location>
        <begin position="389"/>
        <end position="437"/>
    </location>
</feature>
<sequence length="444" mass="47416">MMSVSSVSSVSTVSSVPSASPASSAPPDRPASPARRLRCGSALRGALALALLGAALAGCAGPQSGRASASVPPAAASPTVSAAPREPAAAPQATPLPWCVQTSLREEDDLMRNFGGIPARVRRIEETRFIASYDRVTGKVGPLDNGNRFVMDFDTQGHLLSSTDRGHYAYDAQGRLRSIDGAPVDWQNADTWLVKGAARRGVWKEQVRQESDGRLEWTRRIIASANGAHHRRAGSLQARLFDDECFALSRQWEAPNEARQVVTADGKVRPAPKVVSYRTFASVERKPDGSRIVRDNGAAAFIDGKWLALAWDNEVSEYSPRHELIRVTRTDAATGERHVSEYHYKYDSRGNIQRVVITSPAAPGEKAARVDPFANVFVRKLTYFDATPHTPDPPDIAAAPAVSAPAEATRPANGANGANGANEANEAKAANAGKAPADNLTSAR</sequence>
<dbReference type="NCBIfam" id="TIGR01643">
    <property type="entry name" value="YD_repeat_2x"/>
    <property type="match status" value="1"/>
</dbReference>